<organism evidence="1 2">
    <name type="scientific">Armillaria luteobubalina</name>
    <dbReference type="NCBI Taxonomy" id="153913"/>
    <lineage>
        <taxon>Eukaryota</taxon>
        <taxon>Fungi</taxon>
        <taxon>Dikarya</taxon>
        <taxon>Basidiomycota</taxon>
        <taxon>Agaricomycotina</taxon>
        <taxon>Agaricomycetes</taxon>
        <taxon>Agaricomycetidae</taxon>
        <taxon>Agaricales</taxon>
        <taxon>Marasmiineae</taxon>
        <taxon>Physalacriaceae</taxon>
        <taxon>Armillaria</taxon>
    </lineage>
</organism>
<protein>
    <submittedName>
        <fullName evidence="1">Uncharacterized protein</fullName>
    </submittedName>
</protein>
<feature type="non-terminal residue" evidence="1">
    <location>
        <position position="171"/>
    </location>
</feature>
<name>A0AA39PM90_9AGAR</name>
<dbReference type="EMBL" id="JAUEPU010000047">
    <property type="protein sequence ID" value="KAK0486699.1"/>
    <property type="molecule type" value="Genomic_DNA"/>
</dbReference>
<reference evidence="1" key="1">
    <citation type="submission" date="2023-06" db="EMBL/GenBank/DDBJ databases">
        <authorList>
            <consortium name="Lawrence Berkeley National Laboratory"/>
            <person name="Ahrendt S."/>
            <person name="Sahu N."/>
            <person name="Indic B."/>
            <person name="Wong-Bajracharya J."/>
            <person name="Merenyi Z."/>
            <person name="Ke H.-M."/>
            <person name="Monk M."/>
            <person name="Kocsube S."/>
            <person name="Drula E."/>
            <person name="Lipzen A."/>
            <person name="Balint B."/>
            <person name="Henrissat B."/>
            <person name="Andreopoulos B."/>
            <person name="Martin F.M."/>
            <person name="Harder C.B."/>
            <person name="Rigling D."/>
            <person name="Ford K.L."/>
            <person name="Foster G.D."/>
            <person name="Pangilinan J."/>
            <person name="Papanicolaou A."/>
            <person name="Barry K."/>
            <person name="LaButti K."/>
            <person name="Viragh M."/>
            <person name="Koriabine M."/>
            <person name="Yan M."/>
            <person name="Riley R."/>
            <person name="Champramary S."/>
            <person name="Plett K.L."/>
            <person name="Tsai I.J."/>
            <person name="Slot J."/>
            <person name="Sipos G."/>
            <person name="Plett J."/>
            <person name="Nagy L.G."/>
            <person name="Grigoriev I.V."/>
        </authorList>
    </citation>
    <scope>NUCLEOTIDE SEQUENCE</scope>
    <source>
        <strain evidence="1">HWK02</strain>
    </source>
</reference>
<accession>A0AA39PM90</accession>
<keyword evidence="2" id="KW-1185">Reference proteome</keyword>
<dbReference type="Proteomes" id="UP001175228">
    <property type="component" value="Unassembled WGS sequence"/>
</dbReference>
<evidence type="ECO:0000313" key="1">
    <source>
        <dbReference type="EMBL" id="KAK0486699.1"/>
    </source>
</evidence>
<comment type="caution">
    <text evidence="1">The sequence shown here is derived from an EMBL/GenBank/DDBJ whole genome shotgun (WGS) entry which is preliminary data.</text>
</comment>
<gene>
    <name evidence="1" type="ORF">EDD18DRAFT_1194924</name>
</gene>
<evidence type="ECO:0000313" key="2">
    <source>
        <dbReference type="Proteomes" id="UP001175228"/>
    </source>
</evidence>
<sequence>MPNFAHDDDYEFVQDFRDSRDDVTPLECAPLFSLTTATLAVCPRKLSSSQSIRIRFSASTTDARYRETSSARHTAILRDVHDVHDDDFRGIATDLNAVYEPHSVWATAHFCEYRTEFSLRQRQGVEEARPCGGIRPQHEPAKDHSTSVWWRSWTAASREGSNTKGVERVRP</sequence>
<proteinExistence type="predicted"/>
<dbReference type="AlphaFoldDB" id="A0AA39PM90"/>